<keyword evidence="2" id="KW-1185">Reference proteome</keyword>
<dbReference type="PANTHER" id="PTHR31912:SF34">
    <property type="entry name" value="NOTOCHORD-RELATED PROTEIN"/>
    <property type="match status" value="1"/>
</dbReference>
<evidence type="ECO:0000313" key="2">
    <source>
        <dbReference type="Proteomes" id="UP001385951"/>
    </source>
</evidence>
<evidence type="ECO:0000313" key="1">
    <source>
        <dbReference type="EMBL" id="KAK7696332.1"/>
    </source>
</evidence>
<dbReference type="Proteomes" id="UP001385951">
    <property type="component" value="Unassembled WGS sequence"/>
</dbReference>
<sequence>MLPGHVVTESQVQVKKRKGKRKEKVYTLGVRSRSPSTDTTIITPTGLALPNPWCTKANGCRVHSLPMWLYCDDTLGNSSKKWNKHNSFLFVLAGLPCEQVHLAYNIHFVSTSNIAPPLEMAEGIVDNFKWLQQDGLIAWDCEFKEEVVYIPWGFSWLGNNLMQSELCSHIGLQGKYFCCICHVRGKDSNQTASFDGEMEQLKDFLMISEPHTCVEMLNALNEQWDHVCAGAPSRVDTVAMQSGVKDKHFMTFVERFSELISKLKKQNWEYGQTALDGLNDMLQDVLNGLDLSALFNPILYMNGKPLIAAIGNIITKLTACLELNSHADTPVEILYVILLGFVKYFWQDAVSRQGAKGCKILKACLSSLPVHELNISPIDSHILVQYAKSLTGCDFCIIVQVAPAVLLDLIPVESYEAWLALC</sequence>
<name>A0AAW0GVU0_9APHY</name>
<organism evidence="1 2">
    <name type="scientific">Cerrena zonata</name>
    <dbReference type="NCBI Taxonomy" id="2478898"/>
    <lineage>
        <taxon>Eukaryota</taxon>
        <taxon>Fungi</taxon>
        <taxon>Dikarya</taxon>
        <taxon>Basidiomycota</taxon>
        <taxon>Agaricomycotina</taxon>
        <taxon>Agaricomycetes</taxon>
        <taxon>Polyporales</taxon>
        <taxon>Cerrenaceae</taxon>
        <taxon>Cerrena</taxon>
    </lineage>
</organism>
<gene>
    <name evidence="1" type="ORF">QCA50_000986</name>
</gene>
<comment type="caution">
    <text evidence="1">The sequence shown here is derived from an EMBL/GenBank/DDBJ whole genome shotgun (WGS) entry which is preliminary data.</text>
</comment>
<reference evidence="1 2" key="1">
    <citation type="submission" date="2022-09" db="EMBL/GenBank/DDBJ databases">
        <authorList>
            <person name="Palmer J.M."/>
        </authorList>
    </citation>
    <scope>NUCLEOTIDE SEQUENCE [LARGE SCALE GENOMIC DNA]</scope>
    <source>
        <strain evidence="1 2">DSM 7382</strain>
    </source>
</reference>
<dbReference type="EMBL" id="JASBNA010000001">
    <property type="protein sequence ID" value="KAK7696332.1"/>
    <property type="molecule type" value="Genomic_DNA"/>
</dbReference>
<proteinExistence type="predicted"/>
<dbReference type="AlphaFoldDB" id="A0AAW0GVU0"/>
<protein>
    <submittedName>
        <fullName evidence="1">Uncharacterized protein</fullName>
    </submittedName>
</protein>
<accession>A0AAW0GVU0</accession>
<dbReference type="PANTHER" id="PTHR31912">
    <property type="entry name" value="IP13529P"/>
    <property type="match status" value="1"/>
</dbReference>